<keyword evidence="1" id="KW-1133">Transmembrane helix</keyword>
<proteinExistence type="predicted"/>
<evidence type="ECO:0000256" key="1">
    <source>
        <dbReference type="SAM" id="Phobius"/>
    </source>
</evidence>
<dbReference type="AlphaFoldDB" id="A0A5Q2RPL1"/>
<dbReference type="EMBL" id="CP045851">
    <property type="protein sequence ID" value="QGG96521.1"/>
    <property type="molecule type" value="Genomic_DNA"/>
</dbReference>
<sequence>MSASLSLLDDAVLRCVVAIRCRVAHAMARADDRGQSTAEYALVMLGAAAVAVMVAKWAKDTDKITQLLDGVVDSILDKLT</sequence>
<keyword evidence="1" id="KW-0812">Transmembrane</keyword>
<evidence type="ECO:0000313" key="2">
    <source>
        <dbReference type="EMBL" id="QGG96521.1"/>
    </source>
</evidence>
<protein>
    <submittedName>
        <fullName evidence="2">DUF4244 domain-containing protein</fullName>
    </submittedName>
</protein>
<feature type="transmembrane region" description="Helical" evidence="1">
    <location>
        <begin position="40"/>
        <end position="58"/>
    </location>
</feature>
<keyword evidence="1" id="KW-0472">Membrane</keyword>
<dbReference type="KEGG" id="atq:GH723_16215"/>
<accession>A0A5Q2RPL1</accession>
<dbReference type="InterPro" id="IPR025338">
    <property type="entry name" value="DUF4244"/>
</dbReference>
<dbReference type="Proteomes" id="UP000334019">
    <property type="component" value="Chromosome"/>
</dbReference>
<dbReference type="Pfam" id="PF14029">
    <property type="entry name" value="DUF4244"/>
    <property type="match status" value="1"/>
</dbReference>
<name>A0A5Q2RPL1_9ACTN</name>
<evidence type="ECO:0000313" key="3">
    <source>
        <dbReference type="Proteomes" id="UP000334019"/>
    </source>
</evidence>
<dbReference type="RefSeq" id="WP_153760625.1">
    <property type="nucleotide sequence ID" value="NZ_CP045851.1"/>
</dbReference>
<gene>
    <name evidence="2" type="ORF">GH723_16215</name>
</gene>
<keyword evidence="3" id="KW-1185">Reference proteome</keyword>
<reference evidence="2 3" key="1">
    <citation type="submission" date="2019-11" db="EMBL/GenBank/DDBJ databases">
        <authorList>
            <person name="He Y."/>
        </authorList>
    </citation>
    <scope>NUCLEOTIDE SEQUENCE [LARGE SCALE GENOMIC DNA]</scope>
    <source>
        <strain evidence="2 3">SCSIO 58843</strain>
    </source>
</reference>
<organism evidence="2 3">
    <name type="scientific">Actinomarinicola tropica</name>
    <dbReference type="NCBI Taxonomy" id="2789776"/>
    <lineage>
        <taxon>Bacteria</taxon>
        <taxon>Bacillati</taxon>
        <taxon>Actinomycetota</taxon>
        <taxon>Acidimicrobiia</taxon>
        <taxon>Acidimicrobiales</taxon>
        <taxon>Iamiaceae</taxon>
        <taxon>Actinomarinicola</taxon>
    </lineage>
</organism>